<feature type="compositionally biased region" description="Low complexity" evidence="7">
    <location>
        <begin position="348"/>
        <end position="364"/>
    </location>
</feature>
<evidence type="ECO:0000256" key="5">
    <source>
        <dbReference type="ARBA" id="ARBA00023242"/>
    </source>
</evidence>
<dbReference type="Gene3D" id="3.30.730.10">
    <property type="entry name" value="AP2/ERF domain"/>
    <property type="match status" value="1"/>
</dbReference>
<dbReference type="SUPFAM" id="SSF54171">
    <property type="entry name" value="DNA-binding domain"/>
    <property type="match status" value="1"/>
</dbReference>
<evidence type="ECO:0000313" key="9">
    <source>
        <dbReference type="EMBL" id="KAK8572195.1"/>
    </source>
</evidence>
<feature type="region of interest" description="Disordered" evidence="7">
    <location>
        <begin position="159"/>
        <end position="179"/>
    </location>
</feature>
<keyword evidence="10" id="KW-1185">Reference proteome</keyword>
<dbReference type="InterPro" id="IPR016177">
    <property type="entry name" value="DNA-bd_dom_sf"/>
</dbReference>
<comment type="similarity">
    <text evidence="6">Belongs to the AP2/ERF transcription factor family. ERF subfamily.</text>
</comment>
<feature type="region of interest" description="Disordered" evidence="7">
    <location>
        <begin position="348"/>
        <end position="427"/>
    </location>
</feature>
<feature type="region of interest" description="Disordered" evidence="7">
    <location>
        <begin position="194"/>
        <end position="216"/>
    </location>
</feature>
<keyword evidence="5" id="KW-0539">Nucleus</keyword>
<dbReference type="PROSITE" id="PS51032">
    <property type="entry name" value="AP2_ERF"/>
    <property type="match status" value="1"/>
</dbReference>
<dbReference type="CDD" id="cd00018">
    <property type="entry name" value="AP2"/>
    <property type="match status" value="1"/>
</dbReference>
<dbReference type="Pfam" id="PF00847">
    <property type="entry name" value="AP2"/>
    <property type="match status" value="1"/>
</dbReference>
<evidence type="ECO:0000259" key="8">
    <source>
        <dbReference type="PROSITE" id="PS51032"/>
    </source>
</evidence>
<feature type="region of interest" description="Disordered" evidence="7">
    <location>
        <begin position="44"/>
        <end position="83"/>
    </location>
</feature>
<evidence type="ECO:0000256" key="6">
    <source>
        <dbReference type="ARBA" id="ARBA00024343"/>
    </source>
</evidence>
<name>A0ABR2F5A9_9ROSI</name>
<keyword evidence="4" id="KW-0804">Transcription</keyword>
<comment type="caution">
    <text evidence="9">The sequence shown here is derived from an EMBL/GenBank/DDBJ whole genome shotgun (WGS) entry which is preliminary data.</text>
</comment>
<protein>
    <recommendedName>
        <fullName evidence="8">AP2/ERF domain-containing protein</fullName>
    </recommendedName>
</protein>
<dbReference type="EMBL" id="JBBPBM010000008">
    <property type="protein sequence ID" value="KAK8572195.1"/>
    <property type="molecule type" value="Genomic_DNA"/>
</dbReference>
<dbReference type="SMART" id="SM00380">
    <property type="entry name" value="AP2"/>
    <property type="match status" value="1"/>
</dbReference>
<evidence type="ECO:0000256" key="7">
    <source>
        <dbReference type="SAM" id="MobiDB-lite"/>
    </source>
</evidence>
<dbReference type="PANTHER" id="PTHR31190">
    <property type="entry name" value="DNA-BINDING DOMAIN"/>
    <property type="match status" value="1"/>
</dbReference>
<dbReference type="InterPro" id="IPR044808">
    <property type="entry name" value="ERF_plant"/>
</dbReference>
<keyword evidence="3" id="KW-0238">DNA-binding</keyword>
<evidence type="ECO:0000313" key="10">
    <source>
        <dbReference type="Proteomes" id="UP001472677"/>
    </source>
</evidence>
<reference evidence="9 10" key="1">
    <citation type="journal article" date="2024" name="G3 (Bethesda)">
        <title>Genome assembly of Hibiscus sabdariffa L. provides insights into metabolisms of medicinal natural products.</title>
        <authorList>
            <person name="Kim T."/>
        </authorList>
    </citation>
    <scope>NUCLEOTIDE SEQUENCE [LARGE SCALE GENOMIC DNA]</scope>
    <source>
        <strain evidence="9">TK-2024</strain>
        <tissue evidence="9">Old leaves</tissue>
    </source>
</reference>
<accession>A0ABR2F5A9</accession>
<dbReference type="PANTHER" id="PTHR31190:SF473">
    <property type="entry name" value="OS05G0437100 PROTEIN"/>
    <property type="match status" value="1"/>
</dbReference>
<dbReference type="PRINTS" id="PR00367">
    <property type="entry name" value="ETHRSPELEMNT"/>
</dbReference>
<sequence length="427" mass="46471">MIDRASCGGILRDHAWEVGVKKLVIESDSLDAVAHQRRSGEFIRLPPVEDGGSEQQQQQQQQDNFRQERQANGDDGADMFFGPQSHQANEMSVMVSALTHVVSGQKLAAASVCGYSSNLDTTCFGHTQSGSAVDSGSGSGQWKIGQKRGREQEIIAQSSVEPESWAQRDSHVDSSSAPTSVIEETANVVAPATAEAAGDMTSVSNDETGERQRRYRGVRQRPWGKWAAEIRDPNKAARVWLGTFETAEAAARAYDEAALRFRGNRAKLNFPENARVVPQPMQSFPATQTPISTSLTTHFPSYYQSPNPPQAQSSTADMLRDYWNYSRLLQSCNDFNGQQATSLLNQMIQSSQSQNIQPPLSSSSLPPPPPPPWPPSSSSSASFPMLFAEQHQIGIFRPPSNQTQASGSDFLPSPPSSHPAHRSSSNG</sequence>
<feature type="compositionally biased region" description="Low complexity" evidence="7">
    <location>
        <begin position="376"/>
        <end position="388"/>
    </location>
</feature>
<comment type="subcellular location">
    <subcellularLocation>
        <location evidence="1">Nucleus</location>
    </subcellularLocation>
</comment>
<evidence type="ECO:0000256" key="1">
    <source>
        <dbReference type="ARBA" id="ARBA00004123"/>
    </source>
</evidence>
<evidence type="ECO:0000256" key="3">
    <source>
        <dbReference type="ARBA" id="ARBA00023125"/>
    </source>
</evidence>
<evidence type="ECO:0000256" key="2">
    <source>
        <dbReference type="ARBA" id="ARBA00023015"/>
    </source>
</evidence>
<keyword evidence="2" id="KW-0805">Transcription regulation</keyword>
<dbReference type="InterPro" id="IPR001471">
    <property type="entry name" value="AP2/ERF_dom"/>
</dbReference>
<feature type="domain" description="AP2/ERF" evidence="8">
    <location>
        <begin position="214"/>
        <end position="271"/>
    </location>
</feature>
<gene>
    <name evidence="9" type="ORF">V6N12_028256</name>
</gene>
<organism evidence="9 10">
    <name type="scientific">Hibiscus sabdariffa</name>
    <name type="common">roselle</name>
    <dbReference type="NCBI Taxonomy" id="183260"/>
    <lineage>
        <taxon>Eukaryota</taxon>
        <taxon>Viridiplantae</taxon>
        <taxon>Streptophyta</taxon>
        <taxon>Embryophyta</taxon>
        <taxon>Tracheophyta</taxon>
        <taxon>Spermatophyta</taxon>
        <taxon>Magnoliopsida</taxon>
        <taxon>eudicotyledons</taxon>
        <taxon>Gunneridae</taxon>
        <taxon>Pentapetalae</taxon>
        <taxon>rosids</taxon>
        <taxon>malvids</taxon>
        <taxon>Malvales</taxon>
        <taxon>Malvaceae</taxon>
        <taxon>Malvoideae</taxon>
        <taxon>Hibiscus</taxon>
    </lineage>
</organism>
<feature type="compositionally biased region" description="Pro residues" evidence="7">
    <location>
        <begin position="365"/>
        <end position="375"/>
    </location>
</feature>
<proteinExistence type="inferred from homology"/>
<dbReference type="InterPro" id="IPR036955">
    <property type="entry name" value="AP2/ERF_dom_sf"/>
</dbReference>
<evidence type="ECO:0000256" key="4">
    <source>
        <dbReference type="ARBA" id="ARBA00023163"/>
    </source>
</evidence>
<dbReference type="Proteomes" id="UP001472677">
    <property type="component" value="Unassembled WGS sequence"/>
</dbReference>